<organism evidence="3 4">
    <name type="scientific">Desmophyllum pertusum</name>
    <dbReference type="NCBI Taxonomy" id="174260"/>
    <lineage>
        <taxon>Eukaryota</taxon>
        <taxon>Metazoa</taxon>
        <taxon>Cnidaria</taxon>
        <taxon>Anthozoa</taxon>
        <taxon>Hexacorallia</taxon>
        <taxon>Scleractinia</taxon>
        <taxon>Caryophylliina</taxon>
        <taxon>Caryophylliidae</taxon>
        <taxon>Desmophyllum</taxon>
    </lineage>
</organism>
<dbReference type="InterPro" id="IPR046496">
    <property type="entry name" value="DUF6589"/>
</dbReference>
<dbReference type="AlphaFoldDB" id="A0A9W9ZI67"/>
<dbReference type="Pfam" id="PF20231">
    <property type="entry name" value="DUF6589"/>
    <property type="match status" value="1"/>
</dbReference>
<feature type="region of interest" description="Disordered" evidence="1">
    <location>
        <begin position="126"/>
        <end position="152"/>
    </location>
</feature>
<proteinExistence type="predicted"/>
<dbReference type="OrthoDB" id="5966867at2759"/>
<protein>
    <recommendedName>
        <fullName evidence="2">DUF6589 domain-containing protein</fullName>
    </recommendedName>
</protein>
<comment type="caution">
    <text evidence="3">The sequence shown here is derived from an EMBL/GenBank/DDBJ whole genome shotgun (WGS) entry which is preliminary data.</text>
</comment>
<gene>
    <name evidence="3" type="ORF">OS493_037860</name>
</gene>
<feature type="region of interest" description="Disordered" evidence="1">
    <location>
        <begin position="375"/>
        <end position="399"/>
    </location>
</feature>
<accession>A0A9W9ZI67</accession>
<dbReference type="Proteomes" id="UP001163046">
    <property type="component" value="Unassembled WGS sequence"/>
</dbReference>
<sequence>MDRTMVKGCVLCFREIHNHHERYLVQGKGKFDVFQELRSLPFNLKSTSSFICKGCLNNLKKRSSLIGQLKELDNSLEKVHADKIEPELKRSASESNESFTTPKKLRSAAPEIELVQTICISTPLREPAPGASPKTWPVSPVQKPINDHNTQGKIIKGTETGLKKTNVSVRVEWPSKDSKRKLPEELESLGKMLVRGTYKQIARAAWKNSSIRKELTEVMARDVEKEASHLSSKKEPSCLRKTDKESMLSFSMEKLSDEIKDRAPLFYSLLSAACINSRSRANKSSGNTDFGAVAMAAAVCLRNRSRYMIAAQLLVTIFMYHSNWLSSIARLSTLRLAVSHTYLYKKLDEFGKEHTKSITDAVTNQGQYMAQEAVTSASMDPVEPRASTESQANPPPCRETIHKPDVGRKITFDNLDYRQEVHHMTEEHQNIDKHYVTAMSTENRVYGHHLSDKSPDRGVLDMENGKCLPSVQDNARQHDNYITLAERIISSNIPCLYPLSDVSTPHIPHQYSQEMKNVSDTTFLGMIYENENDADGILNILRSLHNYVPYSGDDEDRKYGEQGIVGDQLSVERAVNGHMSLANGFTPEERAEGLHFEVADWHAGNKFLDVAFTHMYNVSSAVDKCTMFSDRTLINRRNVKGDVSAAANPCRRFFQLEIEARIIAAALKVLGMKSLDPKEKPTQNVFVGGENASNQQKKHYLRKIATAVVDDYVVDQDRNTNIMRSVQVLEHEQHAKEQQADQHGRYPCRSPGCSKTFAHDGKLRREHEAKHNPPIVIDDPPLSMLTIDSQITEEKRDDMLAYQKSILDYGMLILNFWDAISEGDGGRILRCWKFFLMYLKHQGGSATKYSLEALYLMFQVYALLSPQAAHRLVWNRGVKVKLGSSNIPLDLLLEFFNKVIKEAVKKLGPSATPKSLDRICNSLGITTALMKRFDSNLSVFQRSGKHIQRSAKSDTEKVVNELVKHNAFTHTPGRKYTFYSKMKPSLLCGFNLHKMFSWVNDHKRHMILYRRAR</sequence>
<dbReference type="EMBL" id="MU825951">
    <property type="protein sequence ID" value="KAJ7381981.1"/>
    <property type="molecule type" value="Genomic_DNA"/>
</dbReference>
<reference evidence="3" key="1">
    <citation type="submission" date="2023-01" db="EMBL/GenBank/DDBJ databases">
        <title>Genome assembly of the deep-sea coral Lophelia pertusa.</title>
        <authorList>
            <person name="Herrera S."/>
            <person name="Cordes E."/>
        </authorList>
    </citation>
    <scope>NUCLEOTIDE SEQUENCE</scope>
    <source>
        <strain evidence="3">USNM1676648</strain>
        <tissue evidence="3">Polyp</tissue>
    </source>
</reference>
<keyword evidence="4" id="KW-1185">Reference proteome</keyword>
<name>A0A9W9ZI67_9CNID</name>
<feature type="domain" description="DUF6589" evidence="2">
    <location>
        <begin position="469"/>
        <end position="946"/>
    </location>
</feature>
<evidence type="ECO:0000313" key="3">
    <source>
        <dbReference type="EMBL" id="KAJ7381981.1"/>
    </source>
</evidence>
<evidence type="ECO:0000256" key="1">
    <source>
        <dbReference type="SAM" id="MobiDB-lite"/>
    </source>
</evidence>
<evidence type="ECO:0000259" key="2">
    <source>
        <dbReference type="Pfam" id="PF20231"/>
    </source>
</evidence>
<evidence type="ECO:0000313" key="4">
    <source>
        <dbReference type="Proteomes" id="UP001163046"/>
    </source>
</evidence>